<evidence type="ECO:0000256" key="9">
    <source>
        <dbReference type="RuleBase" id="RU004016"/>
    </source>
</evidence>
<dbReference type="EMBL" id="BJVJ01000123">
    <property type="protein sequence ID" value="GEL26922.1"/>
    <property type="molecule type" value="Genomic_DNA"/>
</dbReference>
<keyword evidence="4" id="KW-0133">Cell shape</keyword>
<dbReference type="GO" id="GO:0009252">
    <property type="term" value="P:peptidoglycan biosynthetic process"/>
    <property type="evidence" value="ECO:0007669"/>
    <property type="project" value="UniProtKB-KW"/>
</dbReference>
<evidence type="ECO:0000259" key="11">
    <source>
        <dbReference type="Pfam" id="PF00768"/>
    </source>
</evidence>
<evidence type="ECO:0000256" key="2">
    <source>
        <dbReference type="ARBA" id="ARBA00022729"/>
    </source>
</evidence>
<dbReference type="InterPro" id="IPR012338">
    <property type="entry name" value="Beta-lactam/transpept-like"/>
</dbReference>
<evidence type="ECO:0000313" key="13">
    <source>
        <dbReference type="Proteomes" id="UP000321685"/>
    </source>
</evidence>
<reference evidence="12 13" key="1">
    <citation type="submission" date="2019-07" db="EMBL/GenBank/DDBJ databases">
        <title>Whole genome shotgun sequence of Pseudonocardia sulfidoxydans NBRC 16205.</title>
        <authorList>
            <person name="Hosoyama A."/>
            <person name="Uohara A."/>
            <person name="Ohji S."/>
            <person name="Ichikawa N."/>
        </authorList>
    </citation>
    <scope>NUCLEOTIDE SEQUENCE [LARGE SCALE GENOMIC DNA]</scope>
    <source>
        <strain evidence="12 13">NBRC 16205</strain>
    </source>
</reference>
<keyword evidence="2" id="KW-0732">Signal</keyword>
<dbReference type="GO" id="GO:0071555">
    <property type="term" value="P:cell wall organization"/>
    <property type="evidence" value="ECO:0007669"/>
    <property type="project" value="UniProtKB-KW"/>
</dbReference>
<dbReference type="Gene3D" id="3.40.710.10">
    <property type="entry name" value="DD-peptidase/beta-lactamase superfamily"/>
    <property type="match status" value="1"/>
</dbReference>
<feature type="active site" description="Acyl-ester intermediate" evidence="7">
    <location>
        <position position="142"/>
    </location>
</feature>
<organism evidence="12 13">
    <name type="scientific">Pseudonocardia sulfidoxydans NBRC 16205</name>
    <dbReference type="NCBI Taxonomy" id="1223511"/>
    <lineage>
        <taxon>Bacteria</taxon>
        <taxon>Bacillati</taxon>
        <taxon>Actinomycetota</taxon>
        <taxon>Actinomycetes</taxon>
        <taxon>Pseudonocardiales</taxon>
        <taxon>Pseudonocardiaceae</taxon>
        <taxon>Pseudonocardia</taxon>
    </lineage>
</organism>
<evidence type="ECO:0000256" key="3">
    <source>
        <dbReference type="ARBA" id="ARBA00022801"/>
    </source>
</evidence>
<dbReference type="PANTHER" id="PTHR21581:SF33">
    <property type="entry name" value="D-ALANYL-D-ALANINE CARBOXYPEPTIDASE DACB"/>
    <property type="match status" value="1"/>
</dbReference>
<keyword evidence="10" id="KW-0472">Membrane</keyword>
<dbReference type="Proteomes" id="UP000321685">
    <property type="component" value="Unassembled WGS sequence"/>
</dbReference>
<gene>
    <name evidence="12" type="ORF">PSU4_58760</name>
</gene>
<feature type="binding site" evidence="8">
    <location>
        <position position="303"/>
    </location>
    <ligand>
        <name>substrate</name>
    </ligand>
</feature>
<feature type="transmembrane region" description="Helical" evidence="10">
    <location>
        <begin position="392"/>
        <end position="413"/>
    </location>
</feature>
<comment type="similarity">
    <text evidence="1 9">Belongs to the peptidase S11 family.</text>
</comment>
<evidence type="ECO:0000256" key="1">
    <source>
        <dbReference type="ARBA" id="ARBA00007164"/>
    </source>
</evidence>
<dbReference type="InterPro" id="IPR018044">
    <property type="entry name" value="Peptidase_S11"/>
</dbReference>
<dbReference type="PRINTS" id="PR00725">
    <property type="entry name" value="DADACBPTASE1"/>
</dbReference>
<name>A0A511DQ04_9PSEU</name>
<keyword evidence="10" id="KW-1133">Transmembrane helix</keyword>
<dbReference type="InterPro" id="IPR001967">
    <property type="entry name" value="Peptidase_S11_N"/>
</dbReference>
<accession>A0A511DQ04</accession>
<feature type="active site" evidence="7">
    <location>
        <position position="197"/>
    </location>
</feature>
<evidence type="ECO:0000256" key="5">
    <source>
        <dbReference type="ARBA" id="ARBA00022984"/>
    </source>
</evidence>
<dbReference type="GO" id="GO:0009002">
    <property type="term" value="F:serine-type D-Ala-D-Ala carboxypeptidase activity"/>
    <property type="evidence" value="ECO:0007669"/>
    <property type="project" value="InterPro"/>
</dbReference>
<evidence type="ECO:0000256" key="4">
    <source>
        <dbReference type="ARBA" id="ARBA00022960"/>
    </source>
</evidence>
<keyword evidence="10" id="KW-0812">Transmembrane</keyword>
<sequence length="426" mass="42822">MVAHAVGARRSGESGCGGWGRLVSIVVRGRVRAAAVGLAVVTMLTAATTAGPAGAQAPPVCHDHAAPPGPAAVEEGPTPVAPLPVQDPAVGGPALGSCDLVLPAGAPAVPAGIDAAGWVVADLDSGAVLAARDAHGRQRPASTLKLLTTLVVLDRLPMDQVVTGDMSDVQVDGSRAGIGPGGTYTVQQLLSGLLLNSGNDTAHALARTLGGVPQTLDLMQQRAAAMGALDTRPATPSGLDGPGMSSSAYDLALLFRAALRNATFAELTQTRLVQFPGFGTHAGFMLSNDDPLLRSYDGALGGKTGFTDAARHTFVGAAKRDGRRIVVALVRGEQQPVRMVAQASALLDYGFAMPPGLAPVGTLVEHAPVTETTTSPGTPGGPAGALPESSPLGWVVAALILVVGVATGVGYIARRARAPRDGPDGP</sequence>
<dbReference type="AlphaFoldDB" id="A0A511DQ04"/>
<dbReference type="GO" id="GO:0008360">
    <property type="term" value="P:regulation of cell shape"/>
    <property type="evidence" value="ECO:0007669"/>
    <property type="project" value="UniProtKB-KW"/>
</dbReference>
<evidence type="ECO:0000313" key="12">
    <source>
        <dbReference type="EMBL" id="GEL26922.1"/>
    </source>
</evidence>
<feature type="domain" description="Peptidase S11 D-alanyl-D-alanine carboxypeptidase A N-terminal" evidence="11">
    <location>
        <begin position="111"/>
        <end position="328"/>
    </location>
</feature>
<protein>
    <recommendedName>
        <fullName evidence="11">Peptidase S11 D-alanyl-D-alanine carboxypeptidase A N-terminal domain-containing protein</fullName>
    </recommendedName>
</protein>
<evidence type="ECO:0000256" key="10">
    <source>
        <dbReference type="SAM" id="Phobius"/>
    </source>
</evidence>
<keyword evidence="3" id="KW-0378">Hydrolase</keyword>
<evidence type="ECO:0000256" key="8">
    <source>
        <dbReference type="PIRSR" id="PIRSR618044-2"/>
    </source>
</evidence>
<dbReference type="GO" id="GO:0006508">
    <property type="term" value="P:proteolysis"/>
    <property type="evidence" value="ECO:0007669"/>
    <property type="project" value="InterPro"/>
</dbReference>
<evidence type="ECO:0000256" key="6">
    <source>
        <dbReference type="ARBA" id="ARBA00023316"/>
    </source>
</evidence>
<comment type="caution">
    <text evidence="12">The sequence shown here is derived from an EMBL/GenBank/DDBJ whole genome shotgun (WGS) entry which is preliminary data.</text>
</comment>
<keyword evidence="5" id="KW-0573">Peptidoglycan synthesis</keyword>
<keyword evidence="6" id="KW-0961">Cell wall biogenesis/degradation</keyword>
<dbReference type="SUPFAM" id="SSF56601">
    <property type="entry name" value="beta-lactamase/transpeptidase-like"/>
    <property type="match status" value="1"/>
</dbReference>
<proteinExistence type="inferred from homology"/>
<dbReference type="Pfam" id="PF00768">
    <property type="entry name" value="Peptidase_S11"/>
    <property type="match status" value="1"/>
</dbReference>
<dbReference type="PANTHER" id="PTHR21581">
    <property type="entry name" value="D-ALANYL-D-ALANINE CARBOXYPEPTIDASE"/>
    <property type="match status" value="1"/>
</dbReference>
<feature type="active site" description="Proton acceptor" evidence="7">
    <location>
        <position position="145"/>
    </location>
</feature>
<evidence type="ECO:0000256" key="7">
    <source>
        <dbReference type="PIRSR" id="PIRSR618044-1"/>
    </source>
</evidence>
<keyword evidence="13" id="KW-1185">Reference proteome</keyword>